<dbReference type="InterPro" id="IPR000551">
    <property type="entry name" value="MerR-type_HTH_dom"/>
</dbReference>
<dbReference type="KEGG" id="sflv:IC614_00560"/>
<dbReference type="Pfam" id="PF09278">
    <property type="entry name" value="MerR-DNA-bind"/>
    <property type="match status" value="1"/>
</dbReference>
<dbReference type="Pfam" id="PF00376">
    <property type="entry name" value="MerR"/>
    <property type="match status" value="1"/>
</dbReference>
<dbReference type="InterPro" id="IPR009061">
    <property type="entry name" value="DNA-bd_dom_put_sf"/>
</dbReference>
<dbReference type="RefSeq" id="WP_200971826.1">
    <property type="nucleotide sequence ID" value="NZ_CP065592.1"/>
</dbReference>
<proteinExistence type="predicted"/>
<dbReference type="SMART" id="SM00422">
    <property type="entry name" value="HTH_MERR"/>
    <property type="match status" value="1"/>
</dbReference>
<evidence type="ECO:0000313" key="5">
    <source>
        <dbReference type="EMBL" id="QPQ55151.1"/>
    </source>
</evidence>
<evidence type="ECO:0000256" key="3">
    <source>
        <dbReference type="ARBA" id="ARBA00023163"/>
    </source>
</evidence>
<gene>
    <name evidence="5" type="ORF">IC614_00560</name>
</gene>
<reference evidence="5 6" key="1">
    <citation type="submission" date="2020-11" db="EMBL/GenBank/DDBJ databases">
        <title>Genome seq and assembly of Sphingosinicella sp.</title>
        <authorList>
            <person name="Chhetri G."/>
        </authorList>
    </citation>
    <scope>NUCLEOTIDE SEQUENCE [LARGE SCALE GENOMIC DNA]</scope>
    <source>
        <strain evidence="5 6">UDD2</strain>
    </source>
</reference>
<evidence type="ECO:0000256" key="1">
    <source>
        <dbReference type="ARBA" id="ARBA00023015"/>
    </source>
</evidence>
<keyword evidence="2 5" id="KW-0238">DNA-binding</keyword>
<dbReference type="Gene3D" id="1.10.1660.10">
    <property type="match status" value="1"/>
</dbReference>
<evidence type="ECO:0000259" key="4">
    <source>
        <dbReference type="PROSITE" id="PS50937"/>
    </source>
</evidence>
<dbReference type="PROSITE" id="PS50937">
    <property type="entry name" value="HTH_MERR_2"/>
    <property type="match status" value="1"/>
</dbReference>
<keyword evidence="3" id="KW-0804">Transcription</keyword>
<evidence type="ECO:0000313" key="6">
    <source>
        <dbReference type="Proteomes" id="UP000594873"/>
    </source>
</evidence>
<dbReference type="GO" id="GO:0003700">
    <property type="term" value="F:DNA-binding transcription factor activity"/>
    <property type="evidence" value="ECO:0007669"/>
    <property type="project" value="InterPro"/>
</dbReference>
<keyword evidence="6" id="KW-1185">Reference proteome</keyword>
<dbReference type="AlphaFoldDB" id="A0A7T2LM40"/>
<dbReference type="InterPro" id="IPR015358">
    <property type="entry name" value="Tscrpt_reg_MerR_DNA-bd"/>
</dbReference>
<dbReference type="SUPFAM" id="SSF46955">
    <property type="entry name" value="Putative DNA-binding domain"/>
    <property type="match status" value="1"/>
</dbReference>
<accession>A0A7T2LM40</accession>
<dbReference type="PANTHER" id="PTHR30204">
    <property type="entry name" value="REDOX-CYCLING DRUG-SENSING TRANSCRIPTIONAL ACTIVATOR SOXR"/>
    <property type="match status" value="1"/>
</dbReference>
<dbReference type="PRINTS" id="PR00040">
    <property type="entry name" value="HTHMERR"/>
</dbReference>
<sequence>MTIGQAAQAAGLPVKTVRYYADIGLVVPEGRAASGYRIYGTVEVGRLAFVRRARAFGFSVEECGELLGLYQDPGRASAEVKRLALTHLRTIDARLGELQRLRDELQLLADACAGDAGADCPILGAIAAG</sequence>
<protein>
    <submittedName>
        <fullName evidence="5">MerR family DNA-binding protein</fullName>
    </submittedName>
</protein>
<keyword evidence="1" id="KW-0805">Transcription regulation</keyword>
<dbReference type="GO" id="GO:0003677">
    <property type="term" value="F:DNA binding"/>
    <property type="evidence" value="ECO:0007669"/>
    <property type="project" value="UniProtKB-KW"/>
</dbReference>
<name>A0A7T2LM40_9SPHN</name>
<dbReference type="InterPro" id="IPR047057">
    <property type="entry name" value="MerR_fam"/>
</dbReference>
<feature type="domain" description="HTH merR-type" evidence="4">
    <location>
        <begin position="1"/>
        <end position="69"/>
    </location>
</feature>
<dbReference type="EMBL" id="CP065592">
    <property type="protein sequence ID" value="QPQ55151.1"/>
    <property type="molecule type" value="Genomic_DNA"/>
</dbReference>
<dbReference type="Proteomes" id="UP000594873">
    <property type="component" value="Chromosome"/>
</dbReference>
<organism evidence="5 6">
    <name type="scientific">Allosphingosinicella flava</name>
    <dbReference type="NCBI Taxonomy" id="2771430"/>
    <lineage>
        <taxon>Bacteria</taxon>
        <taxon>Pseudomonadati</taxon>
        <taxon>Pseudomonadota</taxon>
        <taxon>Alphaproteobacteria</taxon>
        <taxon>Sphingomonadales</taxon>
        <taxon>Sphingomonadaceae</taxon>
        <taxon>Allosphingosinicella</taxon>
    </lineage>
</organism>
<evidence type="ECO:0000256" key="2">
    <source>
        <dbReference type="ARBA" id="ARBA00023125"/>
    </source>
</evidence>
<dbReference type="PANTHER" id="PTHR30204:SF94">
    <property type="entry name" value="HEAVY METAL-DEPENDENT TRANSCRIPTIONAL REGULATOR HI_0293-RELATED"/>
    <property type="match status" value="1"/>
</dbReference>